<keyword evidence="2" id="KW-1133">Transmembrane helix</keyword>
<dbReference type="OrthoDB" id="5959092at2"/>
<proteinExistence type="predicted"/>
<feature type="transmembrane region" description="Helical" evidence="2">
    <location>
        <begin position="54"/>
        <end position="73"/>
    </location>
</feature>
<evidence type="ECO:0000313" key="4">
    <source>
        <dbReference type="Proteomes" id="UP000294887"/>
    </source>
</evidence>
<dbReference type="Proteomes" id="UP000294887">
    <property type="component" value="Unassembled WGS sequence"/>
</dbReference>
<keyword evidence="4" id="KW-1185">Reference proteome</keyword>
<sequence length="115" mass="12852">MTNKDNQSNISQHAKQAFDQQVESLNSDTAQRLREARNIALSQTEKSVWLSKKWLTGAGAGLAIASVLAFMIVPQLTASKLSPLEDLDMLSADVDMDLYTQLDFYQWLDESLDES</sequence>
<gene>
    <name evidence="3" type="ORF">EV695_2535</name>
</gene>
<keyword evidence="2" id="KW-0472">Membrane</keyword>
<comment type="caution">
    <text evidence="3">The sequence shown here is derived from an EMBL/GenBank/DDBJ whole genome shotgun (WGS) entry which is preliminary data.</text>
</comment>
<accession>A0A4R1ESL8</accession>
<keyword evidence="2" id="KW-0812">Transmembrane</keyword>
<name>A0A4R1ESL8_9GAMM</name>
<evidence type="ECO:0000256" key="2">
    <source>
        <dbReference type="SAM" id="Phobius"/>
    </source>
</evidence>
<feature type="region of interest" description="Disordered" evidence="1">
    <location>
        <begin position="1"/>
        <end position="23"/>
    </location>
</feature>
<protein>
    <submittedName>
        <fullName evidence="3">Uncharacterized protein DUF3619</fullName>
    </submittedName>
</protein>
<reference evidence="3 4" key="1">
    <citation type="submission" date="2019-03" db="EMBL/GenBank/DDBJ databases">
        <title>Genomic Encyclopedia of Type Strains, Phase IV (KMG-IV): sequencing the most valuable type-strain genomes for metagenomic binning, comparative biology and taxonomic classification.</title>
        <authorList>
            <person name="Goeker M."/>
        </authorList>
    </citation>
    <scope>NUCLEOTIDE SEQUENCE [LARGE SCALE GENOMIC DNA]</scope>
    <source>
        <strain evidence="3 4">DSM 24830</strain>
    </source>
</reference>
<dbReference type="EMBL" id="SMFQ01000004">
    <property type="protein sequence ID" value="TCJ84577.1"/>
    <property type="molecule type" value="Genomic_DNA"/>
</dbReference>
<evidence type="ECO:0000313" key="3">
    <source>
        <dbReference type="EMBL" id="TCJ84577.1"/>
    </source>
</evidence>
<organism evidence="3 4">
    <name type="scientific">Cocleimonas flava</name>
    <dbReference type="NCBI Taxonomy" id="634765"/>
    <lineage>
        <taxon>Bacteria</taxon>
        <taxon>Pseudomonadati</taxon>
        <taxon>Pseudomonadota</taxon>
        <taxon>Gammaproteobacteria</taxon>
        <taxon>Thiotrichales</taxon>
        <taxon>Thiotrichaceae</taxon>
        <taxon>Cocleimonas</taxon>
    </lineage>
</organism>
<evidence type="ECO:0000256" key="1">
    <source>
        <dbReference type="SAM" id="MobiDB-lite"/>
    </source>
</evidence>
<dbReference type="RefSeq" id="WP_131906326.1">
    <property type="nucleotide sequence ID" value="NZ_BAAAFU010000006.1"/>
</dbReference>
<dbReference type="AlphaFoldDB" id="A0A4R1ESL8"/>